<sequence>MQMDLKLEFLSAIKQLPILNKHNNSEDEFCVDSRLSYEMGEGKTEVRQFGLEENASNGKKPLRDSMVSKSAKLLVNWLKGKESTAGDCSKGKPEFWSSEVEELKKRLKILEEETKTMKETLFASMEERNSLMNEIYRQFQQLHGFLFSANLLIGENSADRNSTVYGPKDVRVGTSLSEILKPQPNPSLVTRDLRANILTVEEAAQELLLLSDR</sequence>
<reference evidence="1" key="1">
    <citation type="journal article" date="2021" name="Front. Plant Sci.">
        <title>Chromosome-Scale Genome Assembly for Chinese Sour Jujube and Insights Into Its Genome Evolution and Domestication Signature.</title>
        <authorList>
            <person name="Shen L.-Y."/>
            <person name="Luo H."/>
            <person name="Wang X.-L."/>
            <person name="Wang X.-M."/>
            <person name="Qiu X.-J."/>
            <person name="Liu H."/>
            <person name="Zhou S.-S."/>
            <person name="Jia K.-H."/>
            <person name="Nie S."/>
            <person name="Bao Y.-T."/>
            <person name="Zhang R.-G."/>
            <person name="Yun Q.-Z."/>
            <person name="Chai Y.-H."/>
            <person name="Lu J.-Y."/>
            <person name="Li Y."/>
            <person name="Zhao S.-W."/>
            <person name="Mao J.-F."/>
            <person name="Jia S.-G."/>
            <person name="Mao Y.-M."/>
        </authorList>
    </citation>
    <scope>NUCLEOTIDE SEQUENCE</scope>
    <source>
        <strain evidence="1">AT0</strain>
        <tissue evidence="1">Leaf</tissue>
    </source>
</reference>
<comment type="caution">
    <text evidence="1">The sequence shown here is derived from an EMBL/GenBank/DDBJ whole genome shotgun (WGS) entry which is preliminary data.</text>
</comment>
<protein>
    <submittedName>
        <fullName evidence="1">Uncharacterized protein</fullName>
    </submittedName>
</protein>
<dbReference type="OrthoDB" id="1676631at2759"/>
<organism evidence="1 2">
    <name type="scientific">Ziziphus jujuba var. spinosa</name>
    <dbReference type="NCBI Taxonomy" id="714518"/>
    <lineage>
        <taxon>Eukaryota</taxon>
        <taxon>Viridiplantae</taxon>
        <taxon>Streptophyta</taxon>
        <taxon>Embryophyta</taxon>
        <taxon>Tracheophyta</taxon>
        <taxon>Spermatophyta</taxon>
        <taxon>Magnoliopsida</taxon>
        <taxon>eudicotyledons</taxon>
        <taxon>Gunneridae</taxon>
        <taxon>Pentapetalae</taxon>
        <taxon>rosids</taxon>
        <taxon>fabids</taxon>
        <taxon>Rosales</taxon>
        <taxon>Rhamnaceae</taxon>
        <taxon>Paliureae</taxon>
        <taxon>Ziziphus</taxon>
    </lineage>
</organism>
<dbReference type="AlphaFoldDB" id="A0A978W647"/>
<dbReference type="EMBL" id="JAEACU010000001">
    <property type="protein sequence ID" value="KAH7547431.1"/>
    <property type="molecule type" value="Genomic_DNA"/>
</dbReference>
<evidence type="ECO:0000313" key="1">
    <source>
        <dbReference type="EMBL" id="KAH7547431.1"/>
    </source>
</evidence>
<accession>A0A978W647</accession>
<dbReference type="Proteomes" id="UP000813462">
    <property type="component" value="Unassembled WGS sequence"/>
</dbReference>
<name>A0A978W647_ZIZJJ</name>
<gene>
    <name evidence="1" type="ORF">FEM48_Zijuj01G0309300</name>
</gene>
<proteinExistence type="predicted"/>
<evidence type="ECO:0000313" key="2">
    <source>
        <dbReference type="Proteomes" id="UP000813462"/>
    </source>
</evidence>